<dbReference type="Pfam" id="PF13090">
    <property type="entry name" value="PP_kinase_C"/>
    <property type="match status" value="1"/>
</dbReference>
<evidence type="ECO:0000256" key="4">
    <source>
        <dbReference type="ARBA" id="ARBA00022741"/>
    </source>
</evidence>
<dbReference type="CDD" id="cd09165">
    <property type="entry name" value="PLDc_PaPPK1_C1_like"/>
    <property type="match status" value="1"/>
</dbReference>
<dbReference type="InterPro" id="IPR024953">
    <property type="entry name" value="PP_kinase_middle"/>
</dbReference>
<feature type="binding site" evidence="8">
    <location>
        <position position="457"/>
    </location>
    <ligand>
        <name>Mg(2+)</name>
        <dbReference type="ChEBI" id="CHEBI:18420"/>
    </ligand>
</feature>
<dbReference type="Pfam" id="PF02503">
    <property type="entry name" value="PP_kinase"/>
    <property type="match status" value="1"/>
</dbReference>
<dbReference type="GO" id="GO:0008976">
    <property type="term" value="F:polyphosphate kinase activity"/>
    <property type="evidence" value="ECO:0007669"/>
    <property type="project" value="UniProtKB-UniRule"/>
</dbReference>
<evidence type="ECO:0000256" key="8">
    <source>
        <dbReference type="HAMAP-Rule" id="MF_00347"/>
    </source>
</evidence>
<feature type="compositionally biased region" description="Pro residues" evidence="10">
    <location>
        <begin position="33"/>
        <end position="50"/>
    </location>
</feature>
<reference evidence="15 16" key="1">
    <citation type="journal article" date="2013" name="Int. J. Syst. Evol. Microbiol.">
        <title>Ilumatobacter nonamiense sp. nov. and Ilumatobacter coccineum sp. nov., isolated from seashore sand.</title>
        <authorList>
            <person name="Matsumoto A."/>
            <person name="Kasai H."/>
            <person name="Matsuo Y."/>
            <person name="Shizuri Y."/>
            <person name="Ichikawa N."/>
            <person name="Fujita N."/>
            <person name="Omura S."/>
            <person name="Takahashi Y."/>
        </authorList>
    </citation>
    <scope>NUCLEOTIDE SEQUENCE [LARGE SCALE GENOMIC DNA]</scope>
    <source>
        <strain evidence="16">NBRC 103263 / KCTC 29153 / YM16-304</strain>
    </source>
</reference>
<keyword evidence="2 8" id="KW-0808">Transferase</keyword>
<dbReference type="GO" id="GO:0006799">
    <property type="term" value="P:polyphosphate biosynthetic process"/>
    <property type="evidence" value="ECO:0007669"/>
    <property type="project" value="UniProtKB-UniRule"/>
</dbReference>
<dbReference type="InterPro" id="IPR041108">
    <property type="entry name" value="PP_kinase_C_1"/>
</dbReference>
<comment type="PTM">
    <text evidence="8 9">An intermediate of this reaction is the autophosphorylated ppk in which a phosphate is covalently linked to a histidine residue through a N-P bond.</text>
</comment>
<evidence type="ECO:0000256" key="2">
    <source>
        <dbReference type="ARBA" id="ARBA00022679"/>
    </source>
</evidence>
<evidence type="ECO:0000256" key="3">
    <source>
        <dbReference type="ARBA" id="ARBA00022723"/>
    </source>
</evidence>
<evidence type="ECO:0000259" key="14">
    <source>
        <dbReference type="Pfam" id="PF17941"/>
    </source>
</evidence>
<protein>
    <recommendedName>
        <fullName evidence="8 9">Polyphosphate kinase</fullName>
        <ecNumber evidence="8 9">2.7.4.1</ecNumber>
    </recommendedName>
    <alternativeName>
        <fullName evidence="8">ATP-polyphosphate phosphotransferase</fullName>
    </alternativeName>
    <alternativeName>
        <fullName evidence="8">Polyphosphoric acid kinase</fullName>
    </alternativeName>
</protein>
<evidence type="ECO:0000259" key="13">
    <source>
        <dbReference type="Pfam" id="PF13090"/>
    </source>
</evidence>
<keyword evidence="7 8" id="KW-0460">Magnesium</keyword>
<accession>A0A6C7E4C4</accession>
<dbReference type="PANTHER" id="PTHR30218:SF0">
    <property type="entry name" value="POLYPHOSPHATE KINASE"/>
    <property type="match status" value="1"/>
</dbReference>
<dbReference type="Proteomes" id="UP000011863">
    <property type="component" value="Chromosome"/>
</dbReference>
<feature type="region of interest" description="Disordered" evidence="10">
    <location>
        <begin position="25"/>
        <end position="56"/>
    </location>
</feature>
<proteinExistence type="inferred from homology"/>
<dbReference type="SUPFAM" id="SSF143724">
    <property type="entry name" value="PHP14-like"/>
    <property type="match status" value="1"/>
</dbReference>
<dbReference type="InterPro" id="IPR036832">
    <property type="entry name" value="PPK_N_dom_sf"/>
</dbReference>
<dbReference type="NCBIfam" id="TIGR03705">
    <property type="entry name" value="poly_P_kin"/>
    <property type="match status" value="1"/>
</dbReference>
<dbReference type="PANTHER" id="PTHR30218">
    <property type="entry name" value="POLYPHOSPHATE KINASE"/>
    <property type="match status" value="1"/>
</dbReference>
<feature type="binding site" evidence="8">
    <location>
        <position position="641"/>
    </location>
    <ligand>
        <name>ATP</name>
        <dbReference type="ChEBI" id="CHEBI:30616"/>
    </ligand>
</feature>
<dbReference type="GO" id="GO:0009358">
    <property type="term" value="C:polyphosphate kinase complex"/>
    <property type="evidence" value="ECO:0007669"/>
    <property type="project" value="InterPro"/>
</dbReference>
<comment type="similarity">
    <text evidence="8 9">Belongs to the polyphosphate kinase 1 (PPK1) family.</text>
</comment>
<evidence type="ECO:0000256" key="7">
    <source>
        <dbReference type="ARBA" id="ARBA00022842"/>
    </source>
</evidence>
<dbReference type="Pfam" id="PF17941">
    <property type="entry name" value="PP_kinase_C_1"/>
    <property type="match status" value="1"/>
</dbReference>
<name>A0A6C7E4C4_ILUCY</name>
<feature type="active site" description="Phosphohistidine intermediate" evidence="8">
    <location>
        <position position="487"/>
    </location>
</feature>
<dbReference type="GO" id="GO:0005524">
    <property type="term" value="F:ATP binding"/>
    <property type="evidence" value="ECO:0007669"/>
    <property type="project" value="UniProtKB-KW"/>
</dbReference>
<dbReference type="InterPro" id="IPR003414">
    <property type="entry name" value="PP_kinase"/>
</dbReference>
<evidence type="ECO:0000256" key="10">
    <source>
        <dbReference type="SAM" id="MobiDB-lite"/>
    </source>
</evidence>
<dbReference type="InterPro" id="IPR025200">
    <property type="entry name" value="PPK_C_dom2"/>
</dbReference>
<dbReference type="SUPFAM" id="SSF56024">
    <property type="entry name" value="Phospholipase D/nuclease"/>
    <property type="match status" value="2"/>
</dbReference>
<organism evidence="15 16">
    <name type="scientific">Ilumatobacter coccineus (strain NBRC 103263 / KCTC 29153 / YM16-304)</name>
    <dbReference type="NCBI Taxonomy" id="1313172"/>
    <lineage>
        <taxon>Bacteria</taxon>
        <taxon>Bacillati</taxon>
        <taxon>Actinomycetota</taxon>
        <taxon>Acidimicrobiia</taxon>
        <taxon>Acidimicrobiales</taxon>
        <taxon>Ilumatobacteraceae</taxon>
        <taxon>Ilumatobacter</taxon>
    </lineage>
</organism>
<feature type="binding site" evidence="8">
    <location>
        <position position="613"/>
    </location>
    <ligand>
        <name>ATP</name>
        <dbReference type="ChEBI" id="CHEBI:30616"/>
    </ligand>
</feature>
<keyword evidence="3 8" id="KW-0479">Metal-binding</keyword>
<keyword evidence="6 8" id="KW-0067">ATP-binding</keyword>
<evidence type="ECO:0000256" key="6">
    <source>
        <dbReference type="ARBA" id="ARBA00022840"/>
    </source>
</evidence>
<keyword evidence="1 8" id="KW-0597">Phosphoprotein</keyword>
<feature type="binding site" evidence="8">
    <location>
        <position position="520"/>
    </location>
    <ligand>
        <name>ATP</name>
        <dbReference type="ChEBI" id="CHEBI:30616"/>
    </ligand>
</feature>
<evidence type="ECO:0000259" key="11">
    <source>
        <dbReference type="Pfam" id="PF02503"/>
    </source>
</evidence>
<dbReference type="Gene3D" id="3.30.870.10">
    <property type="entry name" value="Endonuclease Chain A"/>
    <property type="match status" value="2"/>
</dbReference>
<feature type="domain" description="Polyphosphate kinase C-terminal" evidence="13">
    <location>
        <begin position="555"/>
        <end position="727"/>
    </location>
</feature>
<dbReference type="Gene3D" id="3.30.1840.10">
    <property type="entry name" value="Polyphosphate kinase middle domain"/>
    <property type="match status" value="1"/>
</dbReference>
<dbReference type="Gene3D" id="1.20.58.310">
    <property type="entry name" value="Polyphosphate kinase N-terminal domain"/>
    <property type="match status" value="1"/>
</dbReference>
<dbReference type="RefSeq" id="WP_015440330.1">
    <property type="nucleotide sequence ID" value="NC_020520.1"/>
</dbReference>
<dbReference type="InterPro" id="IPR025198">
    <property type="entry name" value="PPK_N_dom"/>
</dbReference>
<dbReference type="PIRSF" id="PIRSF015589">
    <property type="entry name" value="PP_kinase"/>
    <property type="match status" value="1"/>
</dbReference>
<dbReference type="CDD" id="cd09168">
    <property type="entry name" value="PLDc_PaPPK1_C2_like"/>
    <property type="match status" value="1"/>
</dbReference>
<feature type="domain" description="Polyphosphate kinase C-terminal" evidence="14">
    <location>
        <begin position="383"/>
        <end position="548"/>
    </location>
</feature>
<evidence type="ECO:0000256" key="5">
    <source>
        <dbReference type="ARBA" id="ARBA00022777"/>
    </source>
</evidence>
<dbReference type="AlphaFoldDB" id="A0A6C7E4C4"/>
<dbReference type="SUPFAM" id="SSF140356">
    <property type="entry name" value="PPK N-terminal domain-like"/>
    <property type="match status" value="1"/>
</dbReference>
<comment type="function">
    <text evidence="8 9">Catalyzes the reversible transfer of the terminal phosphate of ATP to form a long-chain polyphosphate (polyP).</text>
</comment>
<dbReference type="KEGG" id="aym:YM304_07680"/>
<dbReference type="GO" id="GO:0046872">
    <property type="term" value="F:metal ion binding"/>
    <property type="evidence" value="ECO:0007669"/>
    <property type="project" value="UniProtKB-KW"/>
</dbReference>
<dbReference type="EMBL" id="AP012057">
    <property type="protein sequence ID" value="BAN01082.1"/>
    <property type="molecule type" value="Genomic_DNA"/>
</dbReference>
<gene>
    <name evidence="8 15" type="primary">ppk</name>
    <name evidence="15" type="ORF">YM304_07680</name>
</gene>
<evidence type="ECO:0000313" key="15">
    <source>
        <dbReference type="EMBL" id="BAN01082.1"/>
    </source>
</evidence>
<feature type="binding site" evidence="8">
    <location>
        <position position="101"/>
    </location>
    <ligand>
        <name>ATP</name>
        <dbReference type="ChEBI" id="CHEBI:30616"/>
    </ligand>
</feature>
<evidence type="ECO:0000256" key="1">
    <source>
        <dbReference type="ARBA" id="ARBA00022553"/>
    </source>
</evidence>
<keyword evidence="16" id="KW-1185">Reference proteome</keyword>
<keyword evidence="5 8" id="KW-0418">Kinase</keyword>
<evidence type="ECO:0000313" key="16">
    <source>
        <dbReference type="Proteomes" id="UP000011863"/>
    </source>
</evidence>
<keyword evidence="4 8" id="KW-0547">Nucleotide-binding</keyword>
<feature type="domain" description="Polyphosphate kinase middle" evidence="11">
    <location>
        <begin position="180"/>
        <end position="352"/>
    </location>
</feature>
<dbReference type="FunFam" id="3.30.870.10:FF:000001">
    <property type="entry name" value="Polyphosphate kinase"/>
    <property type="match status" value="1"/>
</dbReference>
<dbReference type="EC" id="2.7.4.1" evidence="8 9"/>
<sequence length="757" mass="84907">MDGDRVSWPAPDDADDELVEVLPHQHELLADAPPEPVIDDPPSPDLPLPRPIDGTDDGIDQRFLNRELSWLQFNDRVLSLASEPGIPLLERAKFVAIASTNLDEFFQVRVAALKDTIAAGLDRPTPDGRTPAKQLADIGASMPEFIERLDTAFVDHLVPELAEAGVELVDYDDLTPDEITALDSWFDERVFPVLTPLAVDPGHPFPYISDLALSLAVNVADPETGDRRFARLKVPNVFPRLVEVAVGRFLPVEQLIAAKLDLLFVGMIVEEWAPFRVSRNADLTVEDEEAEDLLEAVEMELRRRRFNRAVRLEVSHDIGAEILELLVRELDLTHDDVTYHRSPLDLSCLWELMSIDRPDLKDDLWAPITAGRLAAAEESDKPIVDVIRHRSMLVHHPYESFSSSVEEFISQAAKDPKVQSIKMTLYRAGGDSAVIRSLIRAAETGKQVAVLVELKARFDEATNVQWAKQLERAGVHVVYGMVGLKTHSKVVLVVRDDGDRLRRYCHIGTGNYNAKTAKIYEDLGLFTCDDDVGADALQLFNHLTGYSRAIEYRTLLVAPRDLRRQLTDLIEHESSFGTDGHITIKCNSIADPEMVEALYKASQAGVTIDLIVRGICCLRPGVPGMSENIRVRSVLGRYLEHSRIFRFAHGNRVGPDSSERIDDATSDALYLIGSADLMPRNLNRRVEVLVPIEHPRHVAWLDQAIEFALADDVVAWEQQPDDTWLRLGPVDEFDPHPQRRMYEWAVEQQTAGRRASE</sequence>
<comment type="catalytic activity">
    <reaction evidence="8 9">
        <text>[phosphate](n) + ATP = [phosphate](n+1) + ADP</text>
        <dbReference type="Rhea" id="RHEA:19573"/>
        <dbReference type="Rhea" id="RHEA-COMP:9859"/>
        <dbReference type="Rhea" id="RHEA-COMP:14280"/>
        <dbReference type="ChEBI" id="CHEBI:16838"/>
        <dbReference type="ChEBI" id="CHEBI:30616"/>
        <dbReference type="ChEBI" id="CHEBI:456216"/>
        <dbReference type="EC" id="2.7.4.1"/>
    </reaction>
</comment>
<dbReference type="Pfam" id="PF13089">
    <property type="entry name" value="PP_kinase_N"/>
    <property type="match status" value="1"/>
</dbReference>
<evidence type="ECO:0000256" key="9">
    <source>
        <dbReference type="RuleBase" id="RU003800"/>
    </source>
</evidence>
<dbReference type="HAMAP" id="MF_00347">
    <property type="entry name" value="Polyphosphate_kinase"/>
    <property type="match status" value="1"/>
</dbReference>
<dbReference type="InterPro" id="IPR036830">
    <property type="entry name" value="PP_kinase_middle_dom_sf"/>
</dbReference>
<evidence type="ECO:0000259" key="12">
    <source>
        <dbReference type="Pfam" id="PF13089"/>
    </source>
</evidence>
<dbReference type="NCBIfam" id="NF003921">
    <property type="entry name" value="PRK05443.2-2"/>
    <property type="match status" value="1"/>
</dbReference>
<feature type="binding site" evidence="8">
    <location>
        <position position="427"/>
    </location>
    <ligand>
        <name>Mg(2+)</name>
        <dbReference type="ChEBI" id="CHEBI:18420"/>
    </ligand>
</feature>
<feature type="domain" description="Polyphosphate kinase N-terminal" evidence="12">
    <location>
        <begin position="63"/>
        <end position="168"/>
    </location>
</feature>
<comment type="cofactor">
    <cofactor evidence="8">
        <name>Mg(2+)</name>
        <dbReference type="ChEBI" id="CHEBI:18420"/>
    </cofactor>
</comment>